<accession>A0ABV8KMX8</accession>
<keyword evidence="5" id="KW-0808">Transferase</keyword>
<comment type="cofactor">
    <cofactor evidence="1">
        <name>pantetheine 4'-phosphate</name>
        <dbReference type="ChEBI" id="CHEBI:47942"/>
    </cofactor>
</comment>
<dbReference type="Pfam" id="PF07993">
    <property type="entry name" value="NAD_binding_4"/>
    <property type="match status" value="1"/>
</dbReference>
<dbReference type="SUPFAM" id="SSF52777">
    <property type="entry name" value="CoA-dependent acyltransferases"/>
    <property type="match status" value="2"/>
</dbReference>
<dbReference type="SUPFAM" id="SSF51735">
    <property type="entry name" value="NAD(P)-binding Rossmann-fold domains"/>
    <property type="match status" value="1"/>
</dbReference>
<dbReference type="Gene3D" id="3.40.50.720">
    <property type="entry name" value="NAD(P)-binding Rossmann-like Domain"/>
    <property type="match status" value="1"/>
</dbReference>
<dbReference type="PANTHER" id="PTHR45527">
    <property type="entry name" value="NONRIBOSOMAL PEPTIDE SYNTHETASE"/>
    <property type="match status" value="1"/>
</dbReference>
<dbReference type="Gene3D" id="3.30.559.10">
    <property type="entry name" value="Chloramphenicol acetyltransferase-like domain"/>
    <property type="match status" value="1"/>
</dbReference>
<evidence type="ECO:0000313" key="8">
    <source>
        <dbReference type="EMBL" id="MFC4107439.1"/>
    </source>
</evidence>
<dbReference type="NCBIfam" id="TIGR01733">
    <property type="entry name" value="AA-adenyl-dom"/>
    <property type="match status" value="1"/>
</dbReference>
<dbReference type="NCBIfam" id="TIGR01746">
    <property type="entry name" value="Thioester-redct"/>
    <property type="match status" value="1"/>
</dbReference>
<evidence type="ECO:0000259" key="7">
    <source>
        <dbReference type="PROSITE" id="PS50075"/>
    </source>
</evidence>
<comment type="caution">
    <text evidence="8">The sequence shown here is derived from an EMBL/GenBank/DDBJ whole genome shotgun (WGS) entry which is preliminary data.</text>
</comment>
<keyword evidence="9" id="KW-1185">Reference proteome</keyword>
<dbReference type="InterPro" id="IPR010080">
    <property type="entry name" value="Thioester_reductase-like_dom"/>
</dbReference>
<dbReference type="InterPro" id="IPR020806">
    <property type="entry name" value="PKS_PP-bd"/>
</dbReference>
<dbReference type="Pfam" id="PF00550">
    <property type="entry name" value="PP-binding"/>
    <property type="match status" value="1"/>
</dbReference>
<dbReference type="CDD" id="cd05235">
    <property type="entry name" value="SDR_e1"/>
    <property type="match status" value="1"/>
</dbReference>
<dbReference type="CDD" id="cd19531">
    <property type="entry name" value="LCL_NRPS-like"/>
    <property type="match status" value="1"/>
</dbReference>
<dbReference type="CDD" id="cd17643">
    <property type="entry name" value="A_NRPS_Cytc1-like"/>
    <property type="match status" value="1"/>
</dbReference>
<dbReference type="InterPro" id="IPR013120">
    <property type="entry name" value="FAR_NAD-bd"/>
</dbReference>
<dbReference type="Gene3D" id="1.10.1200.10">
    <property type="entry name" value="ACP-like"/>
    <property type="match status" value="1"/>
</dbReference>
<dbReference type="CDD" id="cd02440">
    <property type="entry name" value="AdoMet_MTases"/>
    <property type="match status" value="1"/>
</dbReference>
<dbReference type="InterPro" id="IPR001242">
    <property type="entry name" value="Condensation_dom"/>
</dbReference>
<dbReference type="SUPFAM" id="SSF56801">
    <property type="entry name" value="Acetyl-CoA synthetase-like"/>
    <property type="match status" value="1"/>
</dbReference>
<dbReference type="Gene3D" id="3.40.50.12780">
    <property type="entry name" value="N-terminal domain of ligase-like"/>
    <property type="match status" value="1"/>
</dbReference>
<dbReference type="InterPro" id="IPR023213">
    <property type="entry name" value="CAT-like_dom_sf"/>
</dbReference>
<evidence type="ECO:0000256" key="5">
    <source>
        <dbReference type="ARBA" id="ARBA00022679"/>
    </source>
</evidence>
<evidence type="ECO:0000256" key="4">
    <source>
        <dbReference type="ARBA" id="ARBA00022598"/>
    </source>
</evidence>
<dbReference type="SUPFAM" id="SSF53335">
    <property type="entry name" value="S-adenosyl-L-methionine-dependent methyltransferases"/>
    <property type="match status" value="1"/>
</dbReference>
<organism evidence="8 9">
    <name type="scientific">Micromonospora zhanjiangensis</name>
    <dbReference type="NCBI Taxonomy" id="1522057"/>
    <lineage>
        <taxon>Bacteria</taxon>
        <taxon>Bacillati</taxon>
        <taxon>Actinomycetota</taxon>
        <taxon>Actinomycetes</taxon>
        <taxon>Micromonosporales</taxon>
        <taxon>Micromonosporaceae</taxon>
        <taxon>Micromonospora</taxon>
    </lineage>
</organism>
<dbReference type="Proteomes" id="UP001595868">
    <property type="component" value="Unassembled WGS sequence"/>
</dbReference>
<protein>
    <submittedName>
        <fullName evidence="8">Amino acid adenylation domain-containing protein</fullName>
    </submittedName>
</protein>
<dbReference type="Pfam" id="PF08242">
    <property type="entry name" value="Methyltransf_12"/>
    <property type="match status" value="1"/>
</dbReference>
<sequence length="1870" mass="200690">MTTAAASSATAARRPGLTPLSFAQERLWFLEQLVPGTAVQNVPLAARMRGHIDLAVLERAIGTLVERHETLRTAFISADGEPMQRVLPELHVPLEVLDAGDAAPDGPRTAAWLAELAAVPFDLTAPPLLRATLLRHGPDDHTLLFVMHHIISDGWSVGVLFKELFATIAARHGGAGAPLPPLPIQYGDFAVRQRERYAAGDFDADLDYWRDRLGSTVPALDLPMARPRADTGPAIAAGGRVCLELGAELSAALDAFGRAHRSTLYMILLSGYVALLARHRGIGQEDGPLVVGTPIANRNELDIEGLIGFFVNALALRFDITTGMSMRELLRHVRSVAIGAFGHQNVPFEKLVAELRPERQMSQAPLFQTMFVLQNAGQDAGSLPGLDVEPLDVHTGTAKFDLLLSVTPRAGGLVAALEYDAGRFDEDTAARLLHRYATLLAAAVAEPETPLRDLPMLPGHERAELLGNGRRRAEPAGAGTLHELLAAQTRRTPDGVAVTFAGEDLTYAQLDESAGRLARRLHEHGVRPGDRVALFVDRSLWTVTAIAAVLRAGAAYVPLDPAYPTARLNAIVTDARPTVLLTRAHMAGQLPDSPAPVLSLDELDLTGAEPLPPVPAGPDAGAYVIYTSGSTGTPKGVLITHRNVIRLFEAAEELFTFGPADVWTLFHSYAFDFSVWEMWGALLYGGRVVVVPTETARSAEAYHELVRDEGVTVLNQTPSAFVQFSAAAVRAGDALALRYVVFGGEALDPQTLRPWINRYGDQQPLLINMYGITETTVHVTYRVIRAADAEQPGRSPIGIPLADLELFVLDGTAMHPAPAGVPGELYVGGAGLARAYLNSPALTADRFVPHPFADRPGARLYRTGDLARAMPDGAVEYLGRIDHQVKIRGFRIETGEVEAGLLAHPAITAAVVQAHETGDGDRRLVGYLVPDPAALDAAASPPGAGPNFVSRNHIAEWEQVFDGMYGSAAGALADDFDITGWNSTYTNAPLPAEEMREWVSATVSAVRDLQPRRILEVGCGTGLLLHRLAPDALEYVGTDLSADAIATLKGRVTADHVTLLHQAADVVHDLPHDLFDTVVINSVVQYFPDVEYLTTVLSRIAGILPYGAAIFVGDVRDLRLVQAFHLSVELARAADDMPVTRLRGQITRRVQEEEELLCDPRYFPALRSRIPRLASVEVRPRRGRFHNEMSCFRYDVVLRLDEARPPVPETEVAWSPGLDLKALLAAPAGDRPLRVAGIANPRVEAPVRALDLLARAAPGASLVDLRRETDRAPATGIEIEDVAALAEAAGRSYRFHPNADLPGAYDLVLDGGPGEVAVTDAGPLGAPELYANDPPRALRRRRLVPSVREFLGRRVPGYMVPAAFVVVDALPLTPNGKVDREALPAADADSVIRETGHVAPRTEAEAVVTRICAEVLGLERVGADDNFFEIGGHSLVATRFVYRLREEFDSEIPLRVLFESPTMAGIAAAIASAGDGDGGGADLVAEVRLASDIVPTYPVAAVAADPRTALLTGATGFLGAFLLRELLDSTEVVVHCLVRGDSTAPARDRLAGALARFELDLPWDRIVVHAGDLAEPWLGLGESLFDDLARTVDVVYHAGASVNLVYPYAQLKAANVTGTEQVLRLAARHRTVPVHYVSTIGVFGAQTPADGPGGTIRQDAPTGPPASLGTGYTRSKWVAEQVVGVARERGLPAVVYRPSRISGDTRTGACQGDDYLWRVLKGCVQAGAVPAGAAMAVDLVPVDYVAGAIRAISRSRQPDPVAYHLTHRRPVTLTDMVRRLRDLGYLLAEVPFPRWCERVEADPDNAAYPLLGVLNDGSGGMTDALFDITETESALSGTGVHLPDLDDASFTRTVDYFVRTGQLPAPGLPA</sequence>
<dbReference type="InterPro" id="IPR036291">
    <property type="entry name" value="NAD(P)-bd_dom_sf"/>
</dbReference>
<feature type="domain" description="Carrier" evidence="7">
    <location>
        <begin position="1399"/>
        <end position="1474"/>
    </location>
</feature>
<evidence type="ECO:0000256" key="1">
    <source>
        <dbReference type="ARBA" id="ARBA00001957"/>
    </source>
</evidence>
<dbReference type="InterPro" id="IPR009081">
    <property type="entry name" value="PP-bd_ACP"/>
</dbReference>
<evidence type="ECO:0000256" key="6">
    <source>
        <dbReference type="ARBA" id="ARBA00022737"/>
    </source>
</evidence>
<dbReference type="Gene3D" id="3.30.300.30">
    <property type="match status" value="2"/>
</dbReference>
<dbReference type="InterPro" id="IPR036736">
    <property type="entry name" value="ACP-like_sf"/>
</dbReference>
<dbReference type="SMART" id="SM00823">
    <property type="entry name" value="PKS_PP"/>
    <property type="match status" value="1"/>
</dbReference>
<dbReference type="Pfam" id="PF00501">
    <property type="entry name" value="AMP-binding"/>
    <property type="match status" value="1"/>
</dbReference>
<dbReference type="InterPro" id="IPR010071">
    <property type="entry name" value="AA_adenyl_dom"/>
</dbReference>
<evidence type="ECO:0000256" key="3">
    <source>
        <dbReference type="ARBA" id="ARBA00022553"/>
    </source>
</evidence>
<dbReference type="PROSITE" id="PS00455">
    <property type="entry name" value="AMP_BINDING"/>
    <property type="match status" value="1"/>
</dbReference>
<reference evidence="9" key="1">
    <citation type="journal article" date="2019" name="Int. J. Syst. Evol. Microbiol.">
        <title>The Global Catalogue of Microorganisms (GCM) 10K type strain sequencing project: providing services to taxonomists for standard genome sequencing and annotation.</title>
        <authorList>
            <consortium name="The Broad Institute Genomics Platform"/>
            <consortium name="The Broad Institute Genome Sequencing Center for Infectious Disease"/>
            <person name="Wu L."/>
            <person name="Ma J."/>
        </authorList>
    </citation>
    <scope>NUCLEOTIDE SEQUENCE [LARGE SCALE GENOMIC DNA]</scope>
    <source>
        <strain evidence="9">2902at01</strain>
    </source>
</reference>
<dbReference type="PROSITE" id="PS50075">
    <property type="entry name" value="CARRIER"/>
    <property type="match status" value="1"/>
</dbReference>
<dbReference type="InterPro" id="IPR045851">
    <property type="entry name" value="AMP-bd_C_sf"/>
</dbReference>
<evidence type="ECO:0000313" key="9">
    <source>
        <dbReference type="Proteomes" id="UP001595868"/>
    </source>
</evidence>
<dbReference type="Gene3D" id="3.30.559.30">
    <property type="entry name" value="Nonribosomal peptide synthetase, condensation domain"/>
    <property type="match status" value="1"/>
</dbReference>
<dbReference type="InterPro" id="IPR020845">
    <property type="entry name" value="AMP-binding_CS"/>
</dbReference>
<dbReference type="InterPro" id="IPR029063">
    <property type="entry name" value="SAM-dependent_MTases_sf"/>
</dbReference>
<dbReference type="InterPro" id="IPR013217">
    <property type="entry name" value="Methyltransf_12"/>
</dbReference>
<keyword evidence="6" id="KW-0677">Repeat</keyword>
<evidence type="ECO:0000256" key="2">
    <source>
        <dbReference type="ARBA" id="ARBA00022450"/>
    </source>
</evidence>
<keyword evidence="3" id="KW-0597">Phosphoprotein</keyword>
<gene>
    <name evidence="8" type="ORF">ACFOX0_16095</name>
</gene>
<keyword evidence="4" id="KW-0436">Ligase</keyword>
<proteinExistence type="predicted"/>
<dbReference type="EMBL" id="JBHSBN010000009">
    <property type="protein sequence ID" value="MFC4107439.1"/>
    <property type="molecule type" value="Genomic_DNA"/>
</dbReference>
<dbReference type="Pfam" id="PF00668">
    <property type="entry name" value="Condensation"/>
    <property type="match status" value="1"/>
</dbReference>
<name>A0ABV8KMX8_9ACTN</name>
<dbReference type="Gene3D" id="3.40.50.150">
    <property type="entry name" value="Vaccinia Virus protein VP39"/>
    <property type="match status" value="1"/>
</dbReference>
<dbReference type="SUPFAM" id="SSF47336">
    <property type="entry name" value="ACP-like"/>
    <property type="match status" value="1"/>
</dbReference>
<dbReference type="PANTHER" id="PTHR45527:SF14">
    <property type="entry name" value="PLIPASTATIN SYNTHASE SUBUNIT B"/>
    <property type="match status" value="1"/>
</dbReference>
<dbReference type="InterPro" id="IPR042099">
    <property type="entry name" value="ANL_N_sf"/>
</dbReference>
<dbReference type="InterPro" id="IPR000873">
    <property type="entry name" value="AMP-dep_synth/lig_dom"/>
</dbReference>
<dbReference type="RefSeq" id="WP_377546322.1">
    <property type="nucleotide sequence ID" value="NZ_JBHSBN010000009.1"/>
</dbReference>
<keyword evidence="2" id="KW-0596">Phosphopantetheine</keyword>